<comment type="PTM">
    <text evidence="6">Ubiquitinated in the presence of host E1 ubiquitin-activating enzyme, E2 ubiquitin-conjugating enzyme and ubiquitin.</text>
</comment>
<protein>
    <recommendedName>
        <fullName evidence="2">RING-type E3 ubiquitin transferase</fullName>
        <ecNumber evidence="2">2.3.2.27</ecNumber>
    </recommendedName>
</protein>
<keyword evidence="6" id="KW-0808">Transferase</keyword>
<sequence>MSATTTPQPAATVTPHAITDDFIKAQLPDWLKEAKAEQLDALRDCLKTHDTNARQLALATQALLSPQQFAEQVFHPLLADLDKGTHEVKALQWLDIRQGTSGLLSAPSAVRWGLRAPALLRLMQGFEEGAQFFSGSGVVCPGSNTVLSGDADDFAARCRALDAGKQYQDLLDRQFDGATVALLTRHQRSGFALACQHALVQGHLSESQHAALQHVIHDMPSLSEAPLRSNAGELRMLDCTLINALLIQLYDKANKAAGVVLYLPVDHQRPLRCFDSFESLSEHLVAALREQDFRRRVRGLVSLHEQPDFLETMLKRLSDDVPDLNLQRRAAQDNNVFALLARSQVARIKADGRLLLVCAADADHAAADRRIKRWEGVGLALLGVAGMAVPAIGMVLLGKLLVDTLGEVYAGVGDWQQGHQHEALDHMIEVAKTVAVTAVTGAGVALVARGFAGSAFVDALEPVELVDGKQRLWNHDLSVYESTPEQPVSQENGLYAVGNRRWLHVDRRYYEVRQTAPEQPWRLCHPHDQDAFAPSIEYNGERCWRICLERPLEWDDSCAMLNRLWPHQVPLDPQRAEQILTVAGVDQDELRGVLVQNRPAPVNLRDTLRRFEADARVTAVFKAVKAPGATLEDAQVLAWCRTRPGMQAVDAPGVAVWLADRQAEVQALLFEHLARITPPGNPLFTLVKRDFPGLPDAYAEEAVRECDAVVEQVARVEARVPYTVATKVRSLLQLARLNRAVEGLYLNSAYCEDAGLLVMRLLEKLPMWPTRVGLELRAEDGRMLAITNPAVASDARIVLARRDGAMRLYDAQGMQRDSEVAAPGNLFQAIIAALDESQRSALELEPSDPAQSLRLALIKALPEKRSDWYSLLDMQASTPWFNPGKRLPDGRVGYTLGGRSSRNTARNGITILRERIRALYPVLDDAQVESKVAQLRRDPLGRSPLEALLYEESNYNLLDIALREWAQAHAPSASPGLRGIVARRLREAWRYESEVIYSREGEVRGRVLDLSNCRIQELPRLPEQVDLTHITNLVMCRMALREVPHRFLRCFDGLRFLNVSNNQLIALPSSIAQCGNLVELRASGNRIEMDAADERLLSQMSRLRTIDLSNNPIRLLNLRFNEPTQLRHLDVSRCRLRTMPAGLQDCAFLSLADLSGNQIRTVPAEVLSMPAAFRYRLRTDFNPMSLQVRRELYWMDPVHNHGEEIVQERILTPAKERWVALAPEDEQGRSRALWERLAGMEDSRELFRLLRALTETADFRSASTYLAGQLWELLQAIDGDAALRELIFADSSEPGECVDRIADRFSALIIQKMVHQATAKAATGKGGEELLKLGRQLFRLEQVDLLARNEAARREMGGVYVDVLEVVIGYRIALTKALDLPGQPRNMQFLALAGITDDLEQTVLAAVKASETDEALAKSLAGRDFWRKYVEARHPALFDEILERAGAEGTRLDEDKSLSSAEYDRRWRVLKVTREQEEYAVTIQLAHEALIMQSAGQPLDPV</sequence>
<reference evidence="9 10" key="1">
    <citation type="submission" date="2020-07" db="EMBL/GenBank/DDBJ databases">
        <title>Diversity of carbapenemase encoding genes among Pseudomonas putida group clinical isolates in a tertiary Brazilian hospital.</title>
        <authorList>
            <person name="Alberto-Lei F."/>
            <person name="Nodari C.S."/>
            <person name="Streling A.P."/>
            <person name="Paulino J.T."/>
            <person name="Bessa-Neto F.O."/>
            <person name="Cayo R."/>
            <person name="Gales A.C."/>
        </authorList>
    </citation>
    <scope>NUCLEOTIDE SEQUENCE [LARGE SCALE GENOMIC DNA]</scope>
    <source>
        <strain evidence="9 10">14802</strain>
    </source>
</reference>
<dbReference type="GO" id="GO:0005576">
    <property type="term" value="C:extracellular region"/>
    <property type="evidence" value="ECO:0007669"/>
    <property type="project" value="UniProtKB-UniRule"/>
</dbReference>
<dbReference type="EMBL" id="JACGDE010000010">
    <property type="protein sequence ID" value="MBA6066310.1"/>
    <property type="molecule type" value="Genomic_DNA"/>
</dbReference>
<feature type="transmembrane region" description="Helical" evidence="7">
    <location>
        <begin position="379"/>
        <end position="402"/>
    </location>
</feature>
<organism evidence="9 10">
    <name type="scientific">Pseudomonas mosselii</name>
    <dbReference type="NCBI Taxonomy" id="78327"/>
    <lineage>
        <taxon>Bacteria</taxon>
        <taxon>Pseudomonadati</taxon>
        <taxon>Pseudomonadota</taxon>
        <taxon>Gammaproteobacteria</taxon>
        <taxon>Pseudomonadales</taxon>
        <taxon>Pseudomonadaceae</taxon>
        <taxon>Pseudomonas</taxon>
    </lineage>
</organism>
<keyword evidence="7" id="KW-0472">Membrane</keyword>
<keyword evidence="6" id="KW-0832">Ubl conjugation</keyword>
<keyword evidence="7" id="KW-0812">Transmembrane</keyword>
<dbReference type="InterPro" id="IPR046673">
    <property type="entry name" value="ToxA_N"/>
</dbReference>
<evidence type="ECO:0000313" key="10">
    <source>
        <dbReference type="Proteomes" id="UP000541770"/>
    </source>
</evidence>
<dbReference type="InterPro" id="IPR029487">
    <property type="entry name" value="NEL_dom"/>
</dbReference>
<evidence type="ECO:0000256" key="4">
    <source>
        <dbReference type="ARBA" id="ARBA00022737"/>
    </source>
</evidence>
<dbReference type="Pfam" id="PF14496">
    <property type="entry name" value="NEL"/>
    <property type="match status" value="1"/>
</dbReference>
<evidence type="ECO:0000259" key="8">
    <source>
        <dbReference type="PROSITE" id="PS52053"/>
    </source>
</evidence>
<proteinExistence type="inferred from homology"/>
<evidence type="ECO:0000256" key="7">
    <source>
        <dbReference type="SAM" id="Phobius"/>
    </source>
</evidence>
<dbReference type="Gene3D" id="3.80.10.10">
    <property type="entry name" value="Ribonuclease Inhibitor"/>
    <property type="match status" value="1"/>
</dbReference>
<dbReference type="InterPro" id="IPR032675">
    <property type="entry name" value="LRR_dom_sf"/>
</dbReference>
<name>A0A7W2JWD2_9PSED</name>
<dbReference type="GO" id="GO:0061630">
    <property type="term" value="F:ubiquitin protein ligase activity"/>
    <property type="evidence" value="ECO:0007669"/>
    <property type="project" value="UniProtKB-EC"/>
</dbReference>
<keyword evidence="7" id="KW-1133">Transmembrane helix</keyword>
<dbReference type="Proteomes" id="UP000541770">
    <property type="component" value="Unassembled WGS sequence"/>
</dbReference>
<comment type="similarity">
    <text evidence="6">Belongs to the LRR-containing bacterial E3 ligase family.</text>
</comment>
<dbReference type="PANTHER" id="PTHR48051:SF1">
    <property type="entry name" value="RAS SUPPRESSOR PROTEIN 1"/>
    <property type="match status" value="1"/>
</dbReference>
<keyword evidence="3" id="KW-0433">Leucine-rich repeat</keyword>
<dbReference type="GO" id="GO:0005737">
    <property type="term" value="C:cytoplasm"/>
    <property type="evidence" value="ECO:0007669"/>
    <property type="project" value="TreeGrafter"/>
</dbReference>
<evidence type="ECO:0000256" key="3">
    <source>
        <dbReference type="ARBA" id="ARBA00022614"/>
    </source>
</evidence>
<keyword evidence="5" id="KW-0843">Virulence</keyword>
<keyword evidence="6" id="KW-0833">Ubl conjugation pathway</keyword>
<feature type="active site" description="Glycyl thioester intermediate" evidence="6">
    <location>
        <position position="1297"/>
    </location>
</feature>
<dbReference type="Pfam" id="PF20178">
    <property type="entry name" value="ToxA_N"/>
    <property type="match status" value="1"/>
</dbReference>
<feature type="domain" description="NEL" evidence="8">
    <location>
        <begin position="1210"/>
        <end position="1502"/>
    </location>
</feature>
<comment type="catalytic activity">
    <reaction evidence="1">
        <text>S-ubiquitinyl-[E2 ubiquitin-conjugating enzyme]-L-cysteine + [acceptor protein]-L-lysine = [E2 ubiquitin-conjugating enzyme]-L-cysteine + N(6)-ubiquitinyl-[acceptor protein]-L-lysine.</text>
        <dbReference type="EC" id="2.3.2.27"/>
    </reaction>
</comment>
<dbReference type="PROSITE" id="PS52053">
    <property type="entry name" value="NEL"/>
    <property type="match status" value="1"/>
</dbReference>
<evidence type="ECO:0000256" key="1">
    <source>
        <dbReference type="ARBA" id="ARBA00000900"/>
    </source>
</evidence>
<evidence type="ECO:0000256" key="6">
    <source>
        <dbReference type="PROSITE-ProRule" id="PRU01398"/>
    </source>
</evidence>
<dbReference type="EC" id="2.3.2.27" evidence="2"/>
<dbReference type="InterPro" id="IPR050216">
    <property type="entry name" value="LRR_domain-containing"/>
</dbReference>
<gene>
    <name evidence="9" type="ORF">H4C75_16330</name>
</gene>
<comment type="caution">
    <text evidence="9">The sequence shown here is derived from an EMBL/GenBank/DDBJ whole genome shotgun (WGS) entry which is preliminary data.</text>
</comment>
<evidence type="ECO:0000313" key="9">
    <source>
        <dbReference type="EMBL" id="MBA6066310.1"/>
    </source>
</evidence>
<keyword evidence="6" id="KW-0964">Secreted</keyword>
<dbReference type="GO" id="GO:0016567">
    <property type="term" value="P:protein ubiquitination"/>
    <property type="evidence" value="ECO:0007669"/>
    <property type="project" value="InterPro"/>
</dbReference>
<accession>A0A7W2JWD2</accession>
<keyword evidence="6" id="KW-1035">Host cytoplasm</keyword>
<dbReference type="PANTHER" id="PTHR48051">
    <property type="match status" value="1"/>
</dbReference>
<dbReference type="Gene3D" id="1.20.58.360">
    <property type="entry name" value="Shigella T3SS effector IpaH defines"/>
    <property type="match status" value="1"/>
</dbReference>
<evidence type="ECO:0000256" key="2">
    <source>
        <dbReference type="ARBA" id="ARBA00012483"/>
    </source>
</evidence>
<evidence type="ECO:0000256" key="5">
    <source>
        <dbReference type="ARBA" id="ARBA00023026"/>
    </source>
</evidence>
<keyword evidence="4" id="KW-0677">Repeat</keyword>
<dbReference type="RefSeq" id="WP_182323530.1">
    <property type="nucleotide sequence ID" value="NZ_JACGDE010000010.1"/>
</dbReference>
<dbReference type="SUPFAM" id="SSF52058">
    <property type="entry name" value="L domain-like"/>
    <property type="match status" value="1"/>
</dbReference>